<protein>
    <submittedName>
        <fullName evidence="1">Uncharacterized protein</fullName>
    </submittedName>
</protein>
<sequence>MLKPLLRALNLTKSLLIYLHEGLRKKVMDVVIIVLLVVASLAHLGEIQLQDEAHERNLNIVYRENFIYQLAVVLQIVFENRLHGETISYAVTFNYKHGACAAPRNPFVGRAALGLSFLKFICKLNPKAKVLLNG</sequence>
<dbReference type="Gramene" id="RZC46849">
    <property type="protein sequence ID" value="RZC46849"/>
    <property type="gene ID" value="C5167_039794"/>
</dbReference>
<keyword evidence="2" id="KW-1185">Reference proteome</keyword>
<gene>
    <name evidence="1" type="ORF">C5167_039794</name>
</gene>
<dbReference type="AlphaFoldDB" id="A0A4Y7IHE2"/>
<accession>A0A4Y7IHE2</accession>
<organism evidence="1 2">
    <name type="scientific">Papaver somniferum</name>
    <name type="common">Opium poppy</name>
    <dbReference type="NCBI Taxonomy" id="3469"/>
    <lineage>
        <taxon>Eukaryota</taxon>
        <taxon>Viridiplantae</taxon>
        <taxon>Streptophyta</taxon>
        <taxon>Embryophyta</taxon>
        <taxon>Tracheophyta</taxon>
        <taxon>Spermatophyta</taxon>
        <taxon>Magnoliopsida</taxon>
        <taxon>Ranunculales</taxon>
        <taxon>Papaveraceae</taxon>
        <taxon>Papaveroideae</taxon>
        <taxon>Papaver</taxon>
    </lineage>
</organism>
<dbReference type="Proteomes" id="UP000316621">
    <property type="component" value="Chromosome 1"/>
</dbReference>
<proteinExistence type="predicted"/>
<dbReference type="EMBL" id="CM010715">
    <property type="protein sequence ID" value="RZC46849.1"/>
    <property type="molecule type" value="Genomic_DNA"/>
</dbReference>
<name>A0A4Y7IHE2_PAPSO</name>
<reference evidence="1 2" key="1">
    <citation type="journal article" date="2018" name="Science">
        <title>The opium poppy genome and morphinan production.</title>
        <authorList>
            <person name="Guo L."/>
            <person name="Winzer T."/>
            <person name="Yang X."/>
            <person name="Li Y."/>
            <person name="Ning Z."/>
            <person name="He Z."/>
            <person name="Teodor R."/>
            <person name="Lu Y."/>
            <person name="Bowser T.A."/>
            <person name="Graham I.A."/>
            <person name="Ye K."/>
        </authorList>
    </citation>
    <scope>NUCLEOTIDE SEQUENCE [LARGE SCALE GENOMIC DNA]</scope>
    <source>
        <strain evidence="2">cv. HN1</strain>
        <tissue evidence="1">Leaves</tissue>
    </source>
</reference>
<evidence type="ECO:0000313" key="2">
    <source>
        <dbReference type="Proteomes" id="UP000316621"/>
    </source>
</evidence>
<evidence type="ECO:0000313" key="1">
    <source>
        <dbReference type="EMBL" id="RZC46849.1"/>
    </source>
</evidence>